<dbReference type="Proteomes" id="UP001500642">
    <property type="component" value="Unassembled WGS sequence"/>
</dbReference>
<sequence length="547" mass="57530">MLTPTPRARRFRSMITTPQPEATDAGVEVLAAGGNAVDAAIAAAMVQGVVDPLMCGIGGMADMQIVTPDGTRHIIDGLGTSPAGVRPDMWEADLLGPTTDGFGYRVAGFVNETGAQSVMTPGTLRAFGRLHARFGSLPWADLFAAAIRLAREGWLVRPHTYTVLTQNERRYGRMNMGEKLAITPDGRRIYLGEGGSFPSVGDTIINPELADTLIHLRDHGAEALYTGELATAVADSVAADGGFLTAADLADYELLEPAPLSASYRGLTVSAAPAPAGGVQLLQTLGIMDRFDLSALEHNSPEHIRILAEAMKTSLRDKERLWNEADASPEDFAALLTADSLDAAARAVRSGEKADVDAARPQVSSHESRHTTHLCAADESGLTISLTHTLGNPSGYIPAGTGFVLNGGMSTFDPRPGHVNSIQPGKRRNTTMAPVVVMSGDEPVVAIGAPGASWITPAVAQGISNILDFGMSAQEAVMAPRVVATSNAIDISNRIPRRVQTAVEDMGYEVRRSALSYAFAGVHALTRFEGTLAGGADPQRDGYASGV</sequence>
<dbReference type="InterPro" id="IPR043138">
    <property type="entry name" value="GGT_lsub"/>
</dbReference>
<keyword evidence="2" id="KW-0808">Transferase</keyword>
<dbReference type="InterPro" id="IPR051792">
    <property type="entry name" value="GGT_bact"/>
</dbReference>
<evidence type="ECO:0000313" key="6">
    <source>
        <dbReference type="Proteomes" id="UP001500642"/>
    </source>
</evidence>
<proteinExistence type="inferred from homology"/>
<organism evidence="5 6">
    <name type="scientific">Brevibacterium pityocampae</name>
    <dbReference type="NCBI Taxonomy" id="506594"/>
    <lineage>
        <taxon>Bacteria</taxon>
        <taxon>Bacillati</taxon>
        <taxon>Actinomycetota</taxon>
        <taxon>Actinomycetes</taxon>
        <taxon>Micrococcales</taxon>
        <taxon>Brevibacteriaceae</taxon>
        <taxon>Brevibacterium</taxon>
    </lineage>
</organism>
<gene>
    <name evidence="5" type="primary">ggt</name>
    <name evidence="5" type="ORF">GCM10023167_01650</name>
</gene>
<accession>A0ABP8J129</accession>
<dbReference type="PRINTS" id="PR01210">
    <property type="entry name" value="GGTRANSPTASE"/>
</dbReference>
<reference evidence="6" key="1">
    <citation type="journal article" date="2019" name="Int. J. Syst. Evol. Microbiol.">
        <title>The Global Catalogue of Microorganisms (GCM) 10K type strain sequencing project: providing services to taxonomists for standard genome sequencing and annotation.</title>
        <authorList>
            <consortium name="The Broad Institute Genomics Platform"/>
            <consortium name="The Broad Institute Genome Sequencing Center for Infectious Disease"/>
            <person name="Wu L."/>
            <person name="Ma J."/>
        </authorList>
    </citation>
    <scope>NUCLEOTIDE SEQUENCE [LARGE SCALE GENOMIC DNA]</scope>
    <source>
        <strain evidence="6">JCM 17808</strain>
    </source>
</reference>
<dbReference type="EMBL" id="BAABGL010000002">
    <property type="protein sequence ID" value="GAA4382783.1"/>
    <property type="molecule type" value="Genomic_DNA"/>
</dbReference>
<dbReference type="InterPro" id="IPR029055">
    <property type="entry name" value="Ntn_hydrolases_N"/>
</dbReference>
<evidence type="ECO:0000313" key="5">
    <source>
        <dbReference type="EMBL" id="GAA4382783.1"/>
    </source>
</evidence>
<name>A0ABP8J129_9MICO</name>
<keyword evidence="4" id="KW-0865">Zymogen</keyword>
<dbReference type="InterPro" id="IPR043137">
    <property type="entry name" value="GGT_ssub_C"/>
</dbReference>
<evidence type="ECO:0000256" key="4">
    <source>
        <dbReference type="ARBA" id="ARBA00023145"/>
    </source>
</evidence>
<keyword evidence="6" id="KW-1185">Reference proteome</keyword>
<protein>
    <submittedName>
        <fullName evidence="5">Gamma-glutamyltransferase</fullName>
    </submittedName>
</protein>
<keyword evidence="3" id="KW-0378">Hydrolase</keyword>
<comment type="similarity">
    <text evidence="1">Belongs to the gamma-glutamyltransferase family.</text>
</comment>
<comment type="caution">
    <text evidence="5">The sequence shown here is derived from an EMBL/GenBank/DDBJ whole genome shotgun (WGS) entry which is preliminary data.</text>
</comment>
<dbReference type="RefSeq" id="WP_345029108.1">
    <property type="nucleotide sequence ID" value="NZ_BAABGL010000002.1"/>
</dbReference>
<dbReference type="Gene3D" id="1.10.246.130">
    <property type="match status" value="1"/>
</dbReference>
<dbReference type="Pfam" id="PF01019">
    <property type="entry name" value="G_glu_transpept"/>
    <property type="match status" value="1"/>
</dbReference>
<dbReference type="PANTHER" id="PTHR43199:SF1">
    <property type="entry name" value="GLUTATHIONE HYDROLASE PROENZYME"/>
    <property type="match status" value="1"/>
</dbReference>
<evidence type="ECO:0000256" key="1">
    <source>
        <dbReference type="ARBA" id="ARBA00009381"/>
    </source>
</evidence>
<evidence type="ECO:0000256" key="2">
    <source>
        <dbReference type="ARBA" id="ARBA00022679"/>
    </source>
</evidence>
<evidence type="ECO:0000256" key="3">
    <source>
        <dbReference type="ARBA" id="ARBA00022801"/>
    </source>
</evidence>
<dbReference type="SUPFAM" id="SSF56235">
    <property type="entry name" value="N-terminal nucleophile aminohydrolases (Ntn hydrolases)"/>
    <property type="match status" value="1"/>
</dbReference>
<dbReference type="PANTHER" id="PTHR43199">
    <property type="entry name" value="GLUTATHIONE HYDROLASE"/>
    <property type="match status" value="1"/>
</dbReference>
<dbReference type="Gene3D" id="3.60.20.40">
    <property type="match status" value="1"/>
</dbReference>